<keyword evidence="2" id="KW-1185">Reference proteome</keyword>
<dbReference type="RefSeq" id="WP_187522608.1">
    <property type="nucleotide sequence ID" value="NZ_JACONW010000120.1"/>
</dbReference>
<evidence type="ECO:0008006" key="3">
    <source>
        <dbReference type="Google" id="ProtNLM"/>
    </source>
</evidence>
<organism evidence="1 2">
    <name type="scientific">Pseudomonas folii</name>
    <dbReference type="NCBI Taxonomy" id="2762593"/>
    <lineage>
        <taxon>Bacteria</taxon>
        <taxon>Pseudomonadati</taxon>
        <taxon>Pseudomonadota</taxon>
        <taxon>Gammaproteobacteria</taxon>
        <taxon>Pseudomonadales</taxon>
        <taxon>Pseudomonadaceae</taxon>
        <taxon>Pseudomonas</taxon>
    </lineage>
</organism>
<accession>A0ABR7B4Q4</accession>
<protein>
    <recommendedName>
        <fullName evidence="3">Alpha/beta hydrolase family protein</fullName>
    </recommendedName>
</protein>
<dbReference type="EMBL" id="JACONW010000120">
    <property type="protein sequence ID" value="MBC3952147.1"/>
    <property type="molecule type" value="Genomic_DNA"/>
</dbReference>
<evidence type="ECO:0000313" key="2">
    <source>
        <dbReference type="Proteomes" id="UP000651852"/>
    </source>
</evidence>
<evidence type="ECO:0000313" key="1">
    <source>
        <dbReference type="EMBL" id="MBC3952147.1"/>
    </source>
</evidence>
<proteinExistence type="predicted"/>
<sequence length="744" mass="82727">MKARNWQIVTENTISYVEFYFEEPQPLFDSDPSLFVDGIRYEAEWLHDRQTLRAPVPDQQLYGIKEVLPSSLYFRSLRKARKLTPKKRKMSGDILPRVNAPDALSHGKYNVIRHDYDYGDEVLLLPGGTTPVEFRAAVYMPEDTVEAHSVIVFVHGVHWACYNEESHDFFQWPCRAGFVPKPSYEGYAELAYALASQGYAVISVSAIGLLRESQEDSLRRGHLILAHLDLLADANNGTHPELSFLTGKLDLQNIGLMGHSRGGEGVARAITLNKVLDKGYGIRAAVLLGTTALQDIAIPDTHTAFILPFLDGDCIELDGQWVSDLSRYAFDDDVLRSSVLMLGANHNFYNSMWSPGIVGGFDDADETWGEVEVERLTQVEQRLLGSFYMGAFFRLILGREQQFLPLFDGSLVRLPILPTAEVRSSAHFPASSRYVIQSFETLYGEDTSLMPGNWMWDVKQGVGEIKMKAPIGSAPYRLRYAHDNLHSYLNLKSETPLAPAELELHTPEGGDPVDISIYTHLNFHVALLRGENPEEYVELNLSVGGATVDLTKTISYIRSVPEIIPGVETFLQQQVSVPLTDFPIDLSKPVDSMLITLPQGGNIYLSDIVFVKPSLGSISSIDLPFISLMGDMPIVATGDEQELEVQVFLSGRALSRVSFRIEFNIRHSSEGMMHFSERGELQPGEQSTTVTFKIPAGGFGSMYAGVGEDGSFHYIATVSLRALSNAVLDRASTRFIITPYPQAL</sequence>
<dbReference type="SUPFAM" id="SSF53474">
    <property type="entry name" value="alpha/beta-Hydrolases"/>
    <property type="match status" value="1"/>
</dbReference>
<dbReference type="Gene3D" id="3.40.50.1820">
    <property type="entry name" value="alpha/beta hydrolase"/>
    <property type="match status" value="1"/>
</dbReference>
<gene>
    <name evidence="1" type="ORF">H8S59_20420</name>
</gene>
<reference evidence="1 2" key="1">
    <citation type="submission" date="2020-08" db="EMBL/GenBank/DDBJ databases">
        <title>Putative novel bacterial strains isolated from necrotic wheat leaf tissues caused by Xanthomonas translucens.</title>
        <authorList>
            <person name="Tambong J.T."/>
        </authorList>
    </citation>
    <scope>NUCLEOTIDE SEQUENCE [LARGE SCALE GENOMIC DNA]</scope>
    <source>
        <strain evidence="1 2">DOAB 1069</strain>
    </source>
</reference>
<name>A0ABR7B4Q4_9PSED</name>
<dbReference type="InterPro" id="IPR029058">
    <property type="entry name" value="AB_hydrolase_fold"/>
</dbReference>
<dbReference type="Proteomes" id="UP000651852">
    <property type="component" value="Unassembled WGS sequence"/>
</dbReference>
<comment type="caution">
    <text evidence="1">The sequence shown here is derived from an EMBL/GenBank/DDBJ whole genome shotgun (WGS) entry which is preliminary data.</text>
</comment>